<feature type="transmembrane region" description="Helical" evidence="5">
    <location>
        <begin position="88"/>
        <end position="106"/>
    </location>
</feature>
<dbReference type="RefSeq" id="WP_314197012.1">
    <property type="nucleotide sequence ID" value="NZ_JAVTLL010000001.1"/>
</dbReference>
<dbReference type="PANTHER" id="PTHR42910:SF1">
    <property type="entry name" value="MAJOR FACILITATOR SUPERFAMILY (MFS) PROFILE DOMAIN-CONTAINING PROTEIN"/>
    <property type="match status" value="1"/>
</dbReference>
<dbReference type="InterPro" id="IPR011701">
    <property type="entry name" value="MFS"/>
</dbReference>
<feature type="transmembrane region" description="Helical" evidence="5">
    <location>
        <begin position="379"/>
        <end position="402"/>
    </location>
</feature>
<comment type="subcellular location">
    <subcellularLocation>
        <location evidence="1">Cell membrane</location>
        <topology evidence="1">Multi-pass membrane protein</topology>
    </subcellularLocation>
</comment>
<dbReference type="PANTHER" id="PTHR42910">
    <property type="entry name" value="TRANSPORTER SCO4007-RELATED"/>
    <property type="match status" value="1"/>
</dbReference>
<evidence type="ECO:0000256" key="1">
    <source>
        <dbReference type="ARBA" id="ARBA00004651"/>
    </source>
</evidence>
<keyword evidence="4 5" id="KW-0472">Membrane</keyword>
<reference evidence="8" key="1">
    <citation type="submission" date="2023-07" db="EMBL/GenBank/DDBJ databases">
        <title>Draft genome sequence of the endophytic actinobacterium Streptomyces justiciae WPN32, a potential antibiotic producer.</title>
        <authorList>
            <person name="Yasawong M."/>
            <person name="Pana W."/>
            <person name="Ganta P."/>
            <person name="Santapan N."/>
            <person name="Songngamsuk T."/>
            <person name="Phatcharaharikarn M."/>
            <person name="Kerdtoob S."/>
            <person name="Nantapong N."/>
        </authorList>
    </citation>
    <scope>NUCLEOTIDE SEQUENCE [LARGE SCALE GENOMIC DNA]</scope>
    <source>
        <strain evidence="8">WPN32</strain>
    </source>
</reference>
<feature type="transmembrane region" description="Helical" evidence="5">
    <location>
        <begin position="232"/>
        <end position="253"/>
    </location>
</feature>
<feature type="transmembrane region" description="Helical" evidence="5">
    <location>
        <begin position="56"/>
        <end position="76"/>
    </location>
</feature>
<organism evidence="7 8">
    <name type="scientific">Streptomyces justiciae</name>
    <dbReference type="NCBI Taxonomy" id="2780140"/>
    <lineage>
        <taxon>Bacteria</taxon>
        <taxon>Bacillati</taxon>
        <taxon>Actinomycetota</taxon>
        <taxon>Actinomycetes</taxon>
        <taxon>Kitasatosporales</taxon>
        <taxon>Streptomycetaceae</taxon>
        <taxon>Streptomyces</taxon>
    </lineage>
</organism>
<feature type="transmembrane region" description="Helical" evidence="5">
    <location>
        <begin position="293"/>
        <end position="310"/>
    </location>
</feature>
<dbReference type="Proteomes" id="UP001257948">
    <property type="component" value="Unassembled WGS sequence"/>
</dbReference>
<dbReference type="InterPro" id="IPR036259">
    <property type="entry name" value="MFS_trans_sf"/>
</dbReference>
<keyword evidence="2 5" id="KW-0812">Transmembrane</keyword>
<dbReference type="SUPFAM" id="SSF103473">
    <property type="entry name" value="MFS general substrate transporter"/>
    <property type="match status" value="1"/>
</dbReference>
<comment type="caution">
    <text evidence="7">The sequence shown here is derived from an EMBL/GenBank/DDBJ whole genome shotgun (WGS) entry which is preliminary data.</text>
</comment>
<feature type="transmembrane region" description="Helical" evidence="5">
    <location>
        <begin position="316"/>
        <end position="334"/>
    </location>
</feature>
<dbReference type="PROSITE" id="PS50850">
    <property type="entry name" value="MFS"/>
    <property type="match status" value="1"/>
</dbReference>
<evidence type="ECO:0000256" key="5">
    <source>
        <dbReference type="SAM" id="Phobius"/>
    </source>
</evidence>
<feature type="transmembrane region" description="Helical" evidence="5">
    <location>
        <begin position="112"/>
        <end position="133"/>
    </location>
</feature>
<protein>
    <submittedName>
        <fullName evidence="7">MFS transporter</fullName>
    </submittedName>
</protein>
<feature type="transmembrane region" description="Helical" evidence="5">
    <location>
        <begin position="21"/>
        <end position="44"/>
    </location>
</feature>
<evidence type="ECO:0000256" key="3">
    <source>
        <dbReference type="ARBA" id="ARBA00022989"/>
    </source>
</evidence>
<feature type="transmembrane region" description="Helical" evidence="5">
    <location>
        <begin position="175"/>
        <end position="191"/>
    </location>
</feature>
<feature type="transmembrane region" description="Helical" evidence="5">
    <location>
        <begin position="354"/>
        <end position="373"/>
    </location>
</feature>
<dbReference type="InterPro" id="IPR020846">
    <property type="entry name" value="MFS_dom"/>
</dbReference>
<sequence length="404" mass="41091">MASSVRPDSPRRHAAAPVPRAPVRLLALACGLTVGNLYLALPLLDTIAADLGRSHLAASLLVVATQAAYALGLVLVVPLGDLLDRRRLILTLLTAETAALLLAATAPGIGVLYAAAALIGLASVAVMVMVPFAASLAPEDQRGRVVAAVMSGVLVGSLLIRFLSGVVGDRTGWRPVYYGAATCASLLVLVLRGRLPRAGAAPPVVTGLGYGALLRSLPGLVAAHRTLRRRTLYGALCFAAFTAFWTPLPFLLAGPEYGYGAGAVGLLSLVGVGGVVAAGLAGRATDRGRGTPLTGILLAGVCLSFLPAALGKTSLAFLVLATFTLDFAVQGAHIANQGAIYQVPPEMRGRVTSVYMTGYFLGGAAGASGAALAYSASGWTAVCVLGAALSGAAALTWLFHLIRH</sequence>
<evidence type="ECO:0000259" key="6">
    <source>
        <dbReference type="PROSITE" id="PS50850"/>
    </source>
</evidence>
<evidence type="ECO:0000313" key="8">
    <source>
        <dbReference type="Proteomes" id="UP001257948"/>
    </source>
</evidence>
<keyword evidence="8" id="KW-1185">Reference proteome</keyword>
<evidence type="ECO:0000256" key="2">
    <source>
        <dbReference type="ARBA" id="ARBA00022692"/>
    </source>
</evidence>
<evidence type="ECO:0000313" key="7">
    <source>
        <dbReference type="EMBL" id="MDT7839320.1"/>
    </source>
</evidence>
<accession>A0ABU3LJG4</accession>
<gene>
    <name evidence="7" type="ORF">RQC66_01100</name>
</gene>
<name>A0ABU3LJG4_9ACTN</name>
<feature type="transmembrane region" description="Helical" evidence="5">
    <location>
        <begin position="259"/>
        <end position="281"/>
    </location>
</feature>
<dbReference type="Gene3D" id="1.20.1250.20">
    <property type="entry name" value="MFS general substrate transporter like domains"/>
    <property type="match status" value="1"/>
</dbReference>
<feature type="transmembrane region" description="Helical" evidence="5">
    <location>
        <begin position="145"/>
        <end position="163"/>
    </location>
</feature>
<proteinExistence type="predicted"/>
<keyword evidence="3 5" id="KW-1133">Transmembrane helix</keyword>
<evidence type="ECO:0000256" key="4">
    <source>
        <dbReference type="ARBA" id="ARBA00023136"/>
    </source>
</evidence>
<dbReference type="CDD" id="cd17324">
    <property type="entry name" value="MFS_NepI_like"/>
    <property type="match status" value="1"/>
</dbReference>
<dbReference type="EMBL" id="JAVTLL010000001">
    <property type="protein sequence ID" value="MDT7839320.1"/>
    <property type="molecule type" value="Genomic_DNA"/>
</dbReference>
<feature type="domain" description="Major facilitator superfamily (MFS) profile" evidence="6">
    <location>
        <begin position="22"/>
        <end position="404"/>
    </location>
</feature>
<dbReference type="Pfam" id="PF07690">
    <property type="entry name" value="MFS_1"/>
    <property type="match status" value="1"/>
</dbReference>